<organism evidence="2 3">
    <name type="scientific">Coccidioides immitis (strain RS)</name>
    <name type="common">Valley fever fungus</name>
    <dbReference type="NCBI Taxonomy" id="246410"/>
    <lineage>
        <taxon>Eukaryota</taxon>
        <taxon>Fungi</taxon>
        <taxon>Dikarya</taxon>
        <taxon>Ascomycota</taxon>
        <taxon>Pezizomycotina</taxon>
        <taxon>Eurotiomycetes</taxon>
        <taxon>Eurotiomycetidae</taxon>
        <taxon>Onygenales</taxon>
        <taxon>Onygenaceae</taxon>
        <taxon>Coccidioides</taxon>
    </lineage>
</organism>
<feature type="region of interest" description="Disordered" evidence="1">
    <location>
        <begin position="1"/>
        <end position="21"/>
    </location>
</feature>
<sequence>MSQKQGERRMENEEGKTIGAAFIAQRKTEEWLAFEENQKAKGPVQEAARPQRSHVIEGSMDRESRRWELGSLPLGQDDSDYRYRSSMDGNRMQMDGLELRERTGSPEDGGGGARSAR</sequence>
<evidence type="ECO:0000256" key="1">
    <source>
        <dbReference type="SAM" id="MobiDB-lite"/>
    </source>
</evidence>
<evidence type="ECO:0000313" key="2">
    <source>
        <dbReference type="EMBL" id="KJF61076.1"/>
    </source>
</evidence>
<reference evidence="3" key="1">
    <citation type="journal article" date="2009" name="Genome Res.">
        <title>Comparative genomic analyses of the human fungal pathogens Coccidioides and their relatives.</title>
        <authorList>
            <person name="Sharpton T.J."/>
            <person name="Stajich J.E."/>
            <person name="Rounsley S.D."/>
            <person name="Gardner M.J."/>
            <person name="Wortman J.R."/>
            <person name="Jordar V.S."/>
            <person name="Maiti R."/>
            <person name="Kodira C.D."/>
            <person name="Neafsey D.E."/>
            <person name="Zeng Q."/>
            <person name="Hung C.-Y."/>
            <person name="McMahan C."/>
            <person name="Muszewska A."/>
            <person name="Grynberg M."/>
            <person name="Mandel M.A."/>
            <person name="Kellner E.M."/>
            <person name="Barker B.M."/>
            <person name="Galgiani J.N."/>
            <person name="Orbach M.J."/>
            <person name="Kirkland T.N."/>
            <person name="Cole G.T."/>
            <person name="Henn M.R."/>
            <person name="Birren B.W."/>
            <person name="Taylor J.W."/>
        </authorList>
    </citation>
    <scope>NUCLEOTIDE SEQUENCE [LARGE SCALE GENOMIC DNA]</scope>
    <source>
        <strain evidence="3">RS</strain>
    </source>
</reference>
<dbReference type="EMBL" id="GG704914">
    <property type="protein sequence ID" value="KJF61076.1"/>
    <property type="molecule type" value="Genomic_DNA"/>
</dbReference>
<feature type="compositionally biased region" description="Basic and acidic residues" evidence="1">
    <location>
        <begin position="59"/>
        <end position="68"/>
    </location>
</feature>
<dbReference type="Proteomes" id="UP000001261">
    <property type="component" value="Unassembled WGS sequence"/>
</dbReference>
<dbReference type="InParanoid" id="A0A0D8JVV5"/>
<evidence type="ECO:0000313" key="3">
    <source>
        <dbReference type="Proteomes" id="UP000001261"/>
    </source>
</evidence>
<feature type="compositionally biased region" description="Basic and acidic residues" evidence="1">
    <location>
        <begin position="1"/>
        <end position="16"/>
    </location>
</feature>
<dbReference type="KEGG" id="cim:CIMG_13407"/>
<feature type="compositionally biased region" description="Gly residues" evidence="1">
    <location>
        <begin position="107"/>
        <end position="117"/>
    </location>
</feature>
<feature type="region of interest" description="Disordered" evidence="1">
    <location>
        <begin position="37"/>
        <end position="117"/>
    </location>
</feature>
<accession>A0A0D8JVV5</accession>
<name>A0A0D8JVV5_COCIM</name>
<dbReference type="VEuPathDB" id="FungiDB:CIMG_13407"/>
<dbReference type="AlphaFoldDB" id="A0A0D8JVV5"/>
<dbReference type="GeneID" id="24165034"/>
<dbReference type="RefSeq" id="XP_004446131.1">
    <property type="nucleotide sequence ID" value="XM_004446074.1"/>
</dbReference>
<protein>
    <submittedName>
        <fullName evidence="2">Uncharacterized protein</fullName>
    </submittedName>
</protein>
<keyword evidence="3" id="KW-1185">Reference proteome</keyword>
<gene>
    <name evidence="2" type="ORF">CIMG_13407</name>
</gene>
<proteinExistence type="predicted"/>
<reference evidence="3" key="2">
    <citation type="journal article" date="2010" name="Genome Res.">
        <title>Population genomic sequencing of Coccidioides fungi reveals recent hybridization and transposon control.</title>
        <authorList>
            <person name="Neafsey D.E."/>
            <person name="Barker B.M."/>
            <person name="Sharpton T.J."/>
            <person name="Stajich J.E."/>
            <person name="Park D.J."/>
            <person name="Whiston E."/>
            <person name="Hung C.-Y."/>
            <person name="McMahan C."/>
            <person name="White J."/>
            <person name="Sykes S."/>
            <person name="Heiman D."/>
            <person name="Young S."/>
            <person name="Zeng Q."/>
            <person name="Abouelleil A."/>
            <person name="Aftuck L."/>
            <person name="Bessette D."/>
            <person name="Brown A."/>
            <person name="FitzGerald M."/>
            <person name="Lui A."/>
            <person name="Macdonald J.P."/>
            <person name="Priest M."/>
            <person name="Orbach M.J."/>
            <person name="Galgiani J.N."/>
            <person name="Kirkland T.N."/>
            <person name="Cole G.T."/>
            <person name="Birren B.W."/>
            <person name="Henn M.R."/>
            <person name="Taylor J.W."/>
            <person name="Rounsley S.D."/>
        </authorList>
    </citation>
    <scope>GENOME REANNOTATION</scope>
    <source>
        <strain evidence="3">RS</strain>
    </source>
</reference>